<evidence type="ECO:0000256" key="5">
    <source>
        <dbReference type="ARBA" id="ARBA00022989"/>
    </source>
</evidence>
<dbReference type="PROSITE" id="PS50928">
    <property type="entry name" value="ABC_TM1"/>
    <property type="match status" value="1"/>
</dbReference>
<keyword evidence="3" id="KW-1003">Cell membrane</keyword>
<dbReference type="PANTHER" id="PTHR43386:SF1">
    <property type="entry name" value="D,D-DIPEPTIDE TRANSPORT SYSTEM PERMEASE PROTEIN DDPC-RELATED"/>
    <property type="match status" value="1"/>
</dbReference>
<keyword evidence="5 7" id="KW-1133">Transmembrane helix</keyword>
<sequence>MPEPDLTPASPVEVLSVPAPESQLSNAAPSRKQLLLTGVPLLVGGLALAGFGLSTDLLVTLVKVLLIVVGIFAAINGLGRTAEGIRGRKVDVVFGLGAAWLILLITIAALAPVLPLGNHNDSAAGLSAPIFASPSLGSEYPLGTNNYGLDLLARAIYGARTSLIVALFAILMGMTVGGLIGMVAGFFGKATDRIVGIFSNALLAVPPLVLLIALGTVLDPNLRNLSIALSLLTIPSMIRVARANTITFAQREFVLAARSMGATRWRLLRKELLPNVVLPVLSMGVVMVSMLIVAEASLSYLGLGIQAPEPTWGNMIAEGEGGVMEEHPFVVIVPGLCLFLTVFSFNLLGEKVQKRWDPRSAKL</sequence>
<accession>A0ABN1TY72</accession>
<protein>
    <recommendedName>
        <fullName evidence="8">ABC transmembrane type-1 domain-containing protein</fullName>
    </recommendedName>
</protein>
<feature type="transmembrane region" description="Helical" evidence="7">
    <location>
        <begin position="163"/>
        <end position="187"/>
    </location>
</feature>
<feature type="transmembrane region" description="Helical" evidence="7">
    <location>
        <begin position="272"/>
        <end position="294"/>
    </location>
</feature>
<feature type="transmembrane region" description="Helical" evidence="7">
    <location>
        <begin position="90"/>
        <end position="111"/>
    </location>
</feature>
<evidence type="ECO:0000256" key="3">
    <source>
        <dbReference type="ARBA" id="ARBA00022475"/>
    </source>
</evidence>
<dbReference type="InterPro" id="IPR000515">
    <property type="entry name" value="MetI-like"/>
</dbReference>
<evidence type="ECO:0000256" key="1">
    <source>
        <dbReference type="ARBA" id="ARBA00004651"/>
    </source>
</evidence>
<proteinExistence type="inferred from homology"/>
<organism evidence="9 10">
    <name type="scientific">Nocardioides dubius</name>
    <dbReference type="NCBI Taxonomy" id="317019"/>
    <lineage>
        <taxon>Bacteria</taxon>
        <taxon>Bacillati</taxon>
        <taxon>Actinomycetota</taxon>
        <taxon>Actinomycetes</taxon>
        <taxon>Propionibacteriales</taxon>
        <taxon>Nocardioidaceae</taxon>
        <taxon>Nocardioides</taxon>
    </lineage>
</organism>
<keyword evidence="2 7" id="KW-0813">Transport</keyword>
<evidence type="ECO:0000313" key="10">
    <source>
        <dbReference type="Proteomes" id="UP001501581"/>
    </source>
</evidence>
<evidence type="ECO:0000256" key="7">
    <source>
        <dbReference type="RuleBase" id="RU363032"/>
    </source>
</evidence>
<comment type="similarity">
    <text evidence="7">Belongs to the binding-protein-dependent transport system permease family.</text>
</comment>
<dbReference type="RefSeq" id="WP_343995491.1">
    <property type="nucleotide sequence ID" value="NZ_BAAALG010000011.1"/>
</dbReference>
<dbReference type="Pfam" id="PF00528">
    <property type="entry name" value="BPD_transp_1"/>
    <property type="match status" value="1"/>
</dbReference>
<dbReference type="Proteomes" id="UP001501581">
    <property type="component" value="Unassembled WGS sequence"/>
</dbReference>
<dbReference type="SUPFAM" id="SSF161098">
    <property type="entry name" value="MetI-like"/>
    <property type="match status" value="1"/>
</dbReference>
<feature type="transmembrane region" description="Helical" evidence="7">
    <location>
        <begin position="224"/>
        <end position="241"/>
    </location>
</feature>
<reference evidence="9 10" key="1">
    <citation type="journal article" date="2019" name="Int. J. Syst. Evol. Microbiol.">
        <title>The Global Catalogue of Microorganisms (GCM) 10K type strain sequencing project: providing services to taxonomists for standard genome sequencing and annotation.</title>
        <authorList>
            <consortium name="The Broad Institute Genomics Platform"/>
            <consortium name="The Broad Institute Genome Sequencing Center for Infectious Disease"/>
            <person name="Wu L."/>
            <person name="Ma J."/>
        </authorList>
    </citation>
    <scope>NUCLEOTIDE SEQUENCE [LARGE SCALE GENOMIC DNA]</scope>
    <source>
        <strain evidence="9 10">JCM 13008</strain>
    </source>
</reference>
<gene>
    <name evidence="9" type="ORF">GCM10009668_28710</name>
</gene>
<feature type="domain" description="ABC transmembrane type-1" evidence="8">
    <location>
        <begin position="159"/>
        <end position="349"/>
    </location>
</feature>
<evidence type="ECO:0000256" key="4">
    <source>
        <dbReference type="ARBA" id="ARBA00022692"/>
    </source>
</evidence>
<evidence type="ECO:0000256" key="2">
    <source>
        <dbReference type="ARBA" id="ARBA00022448"/>
    </source>
</evidence>
<evidence type="ECO:0000313" key="9">
    <source>
        <dbReference type="EMBL" id="GAA1107062.1"/>
    </source>
</evidence>
<dbReference type="EMBL" id="BAAALG010000011">
    <property type="protein sequence ID" value="GAA1107062.1"/>
    <property type="molecule type" value="Genomic_DNA"/>
</dbReference>
<dbReference type="PANTHER" id="PTHR43386">
    <property type="entry name" value="OLIGOPEPTIDE TRANSPORT SYSTEM PERMEASE PROTEIN APPC"/>
    <property type="match status" value="1"/>
</dbReference>
<name>A0ABN1TY72_9ACTN</name>
<keyword evidence="10" id="KW-1185">Reference proteome</keyword>
<comment type="subcellular location">
    <subcellularLocation>
        <location evidence="1 7">Cell membrane</location>
        <topology evidence="1 7">Multi-pass membrane protein</topology>
    </subcellularLocation>
</comment>
<dbReference type="InterPro" id="IPR050366">
    <property type="entry name" value="BP-dependent_transpt_permease"/>
</dbReference>
<feature type="transmembrane region" description="Helical" evidence="7">
    <location>
        <begin position="34"/>
        <end position="51"/>
    </location>
</feature>
<keyword evidence="4 7" id="KW-0812">Transmembrane</keyword>
<feature type="transmembrane region" description="Helical" evidence="7">
    <location>
        <begin position="57"/>
        <end position="78"/>
    </location>
</feature>
<dbReference type="CDD" id="cd06261">
    <property type="entry name" value="TM_PBP2"/>
    <property type="match status" value="1"/>
</dbReference>
<comment type="caution">
    <text evidence="9">The sequence shown here is derived from an EMBL/GenBank/DDBJ whole genome shotgun (WGS) entry which is preliminary data.</text>
</comment>
<feature type="transmembrane region" description="Helical" evidence="7">
    <location>
        <begin position="329"/>
        <end position="349"/>
    </location>
</feature>
<evidence type="ECO:0000259" key="8">
    <source>
        <dbReference type="PROSITE" id="PS50928"/>
    </source>
</evidence>
<keyword evidence="6 7" id="KW-0472">Membrane</keyword>
<dbReference type="Gene3D" id="1.10.3720.10">
    <property type="entry name" value="MetI-like"/>
    <property type="match status" value="1"/>
</dbReference>
<feature type="transmembrane region" description="Helical" evidence="7">
    <location>
        <begin position="194"/>
        <end position="218"/>
    </location>
</feature>
<evidence type="ECO:0000256" key="6">
    <source>
        <dbReference type="ARBA" id="ARBA00023136"/>
    </source>
</evidence>
<dbReference type="InterPro" id="IPR035906">
    <property type="entry name" value="MetI-like_sf"/>
</dbReference>